<keyword evidence="4" id="KW-1133">Transmembrane helix</keyword>
<dbReference type="OrthoDB" id="6240959at2759"/>
<dbReference type="EMBL" id="CAIIXF020000008">
    <property type="protein sequence ID" value="CAH1792641.1"/>
    <property type="molecule type" value="Genomic_DNA"/>
</dbReference>
<evidence type="ECO:0000313" key="5">
    <source>
        <dbReference type="EMBL" id="CAH1792641.1"/>
    </source>
</evidence>
<organism evidence="5 6">
    <name type="scientific">Owenia fusiformis</name>
    <name type="common">Polychaete worm</name>
    <dbReference type="NCBI Taxonomy" id="6347"/>
    <lineage>
        <taxon>Eukaryota</taxon>
        <taxon>Metazoa</taxon>
        <taxon>Spiralia</taxon>
        <taxon>Lophotrochozoa</taxon>
        <taxon>Annelida</taxon>
        <taxon>Polychaeta</taxon>
        <taxon>Sedentaria</taxon>
        <taxon>Canalipalpata</taxon>
        <taxon>Sabellida</taxon>
        <taxon>Oweniida</taxon>
        <taxon>Oweniidae</taxon>
        <taxon>Owenia</taxon>
    </lineage>
</organism>
<dbReference type="Pfam" id="PF13855">
    <property type="entry name" value="LRR_8"/>
    <property type="match status" value="2"/>
</dbReference>
<dbReference type="Pfam" id="PF00560">
    <property type="entry name" value="LRR_1"/>
    <property type="match status" value="2"/>
</dbReference>
<sequence>MTGLTVRNRNVFRENIQTLPTGAFNGYPYLQRLTLDFEDLRGIETGSFQHLEHVRELVLTVEKNFNSLRTGIRTFQNGILSGLTSLKNLDASWIKLKCIEGNVFNVVKDSLQTLDLSYNNLGNINATCNLVETFSSLGFLQYLGLVGNNISVLKLGMFAGLTELRHLDISDNPISLIQPRVFTDLSSLSTVEFRQINAPTIDDKRLHHLSSETFEGLGLVKSLKLKNRGIRTLDNGTFNGLLSLKFLDLSQNDITVLEDGVFQNLTQLNVLILEYNMIQHISENALLPVPNINVLKLKENQIEGLPPIFVHTRKLRILDLRNNNIVSIPRFVSISQILLLGLGGNKLDCGCDINWIVQSVNRGNISLISSGQTLCSTPIERAGHQITEFPDQNKECFKENSNNSHNAPCSTDDIDCVSTKSIIFMTTEQTFTANSTNLTTDIGQTKDQVPNIANVTKEINVRYNLDIQYDLLIPLIVVGCISVLMIVGAIVVIARRKMNHNSKAMSRAKHVDNIRYYSSSEPPSARTDITEMVYNDTLVDGAYIIPIASSPEMLIRAQYGEDGYMTPISTFKKSLVNTRLEEPDGYMYMGKPVAPPGVSGVKAKREQHKIKAENKPRVPARQPERNTLHAKSLPYEINEIHKRQQKEDLENDYDVIYSEIADQDMDENKYLTILA</sequence>
<name>A0A8S4PHW9_OWEFU</name>
<dbReference type="InterPro" id="IPR001611">
    <property type="entry name" value="Leu-rich_rpt"/>
</dbReference>
<dbReference type="PANTHER" id="PTHR24373:SF370">
    <property type="entry name" value="FISH-LIPS, ISOFORM E"/>
    <property type="match status" value="1"/>
</dbReference>
<evidence type="ECO:0000256" key="4">
    <source>
        <dbReference type="SAM" id="Phobius"/>
    </source>
</evidence>
<keyword evidence="4" id="KW-0812">Transmembrane</keyword>
<keyword evidence="4" id="KW-0472">Membrane</keyword>
<dbReference type="SMART" id="SM00369">
    <property type="entry name" value="LRR_TYP"/>
    <property type="match status" value="8"/>
</dbReference>
<keyword evidence="6" id="KW-1185">Reference proteome</keyword>
<reference evidence="5" key="1">
    <citation type="submission" date="2022-03" db="EMBL/GenBank/DDBJ databases">
        <authorList>
            <person name="Martin C."/>
        </authorList>
    </citation>
    <scope>NUCLEOTIDE SEQUENCE</scope>
</reference>
<feature type="transmembrane region" description="Helical" evidence="4">
    <location>
        <begin position="471"/>
        <end position="494"/>
    </location>
</feature>
<dbReference type="Gene3D" id="3.80.10.10">
    <property type="entry name" value="Ribonuclease Inhibitor"/>
    <property type="match status" value="3"/>
</dbReference>
<protein>
    <submittedName>
        <fullName evidence="5">Uncharacterized protein</fullName>
    </submittedName>
</protein>
<evidence type="ECO:0000313" key="6">
    <source>
        <dbReference type="Proteomes" id="UP000749559"/>
    </source>
</evidence>
<evidence type="ECO:0000256" key="3">
    <source>
        <dbReference type="ARBA" id="ARBA00022737"/>
    </source>
</evidence>
<dbReference type="SUPFAM" id="SSF52058">
    <property type="entry name" value="L domain-like"/>
    <property type="match status" value="1"/>
</dbReference>
<dbReference type="PANTHER" id="PTHR24373">
    <property type="entry name" value="SLIT RELATED LEUCINE-RICH REPEAT NEURONAL PROTEIN"/>
    <property type="match status" value="1"/>
</dbReference>
<dbReference type="Proteomes" id="UP000749559">
    <property type="component" value="Unassembled WGS sequence"/>
</dbReference>
<dbReference type="InterPro" id="IPR050328">
    <property type="entry name" value="Dev_Immune_Receptor"/>
</dbReference>
<proteinExistence type="predicted"/>
<evidence type="ECO:0000256" key="1">
    <source>
        <dbReference type="ARBA" id="ARBA00022614"/>
    </source>
</evidence>
<dbReference type="InterPro" id="IPR032675">
    <property type="entry name" value="LRR_dom_sf"/>
</dbReference>
<keyword evidence="1" id="KW-0433">Leucine-rich repeat</keyword>
<gene>
    <name evidence="5" type="ORF">OFUS_LOCUS17585</name>
</gene>
<dbReference type="AlphaFoldDB" id="A0A8S4PHW9"/>
<dbReference type="InterPro" id="IPR003591">
    <property type="entry name" value="Leu-rich_rpt_typical-subtyp"/>
</dbReference>
<keyword evidence="2" id="KW-0732">Signal</keyword>
<comment type="caution">
    <text evidence="5">The sequence shown here is derived from an EMBL/GenBank/DDBJ whole genome shotgun (WGS) entry which is preliminary data.</text>
</comment>
<accession>A0A8S4PHW9</accession>
<evidence type="ECO:0000256" key="2">
    <source>
        <dbReference type="ARBA" id="ARBA00022729"/>
    </source>
</evidence>
<dbReference type="PROSITE" id="PS51450">
    <property type="entry name" value="LRR"/>
    <property type="match status" value="4"/>
</dbReference>
<keyword evidence="3" id="KW-0677">Repeat</keyword>